<comment type="caution">
    <text evidence="2">The sequence shown here is derived from an EMBL/GenBank/DDBJ whole genome shotgun (WGS) entry which is preliminary data.</text>
</comment>
<proteinExistence type="predicted"/>
<reference evidence="2 3" key="1">
    <citation type="submission" date="2020-03" db="EMBL/GenBank/DDBJ databases">
        <title>Dissostichus mawsoni Genome sequencing and assembly.</title>
        <authorList>
            <person name="Park H."/>
        </authorList>
    </citation>
    <scope>NUCLEOTIDE SEQUENCE [LARGE SCALE GENOMIC DNA]</scope>
    <source>
        <strain evidence="2">DM0001</strain>
        <tissue evidence="2">Muscle</tissue>
    </source>
</reference>
<dbReference type="AlphaFoldDB" id="A0A7J5XQ75"/>
<evidence type="ECO:0000256" key="1">
    <source>
        <dbReference type="SAM" id="MobiDB-lite"/>
    </source>
</evidence>
<accession>A0A7J5XQ75</accession>
<feature type="compositionally biased region" description="Basic and acidic residues" evidence="1">
    <location>
        <begin position="55"/>
        <end position="73"/>
    </location>
</feature>
<evidence type="ECO:0000313" key="3">
    <source>
        <dbReference type="Proteomes" id="UP000518266"/>
    </source>
</evidence>
<protein>
    <submittedName>
        <fullName evidence="2">Uncharacterized protein</fullName>
    </submittedName>
</protein>
<name>A0A7J5XQ75_DISMA</name>
<feature type="region of interest" description="Disordered" evidence="1">
    <location>
        <begin position="1"/>
        <end position="73"/>
    </location>
</feature>
<organism evidence="2 3">
    <name type="scientific">Dissostichus mawsoni</name>
    <name type="common">Antarctic cod</name>
    <dbReference type="NCBI Taxonomy" id="36200"/>
    <lineage>
        <taxon>Eukaryota</taxon>
        <taxon>Metazoa</taxon>
        <taxon>Chordata</taxon>
        <taxon>Craniata</taxon>
        <taxon>Vertebrata</taxon>
        <taxon>Euteleostomi</taxon>
        <taxon>Actinopterygii</taxon>
        <taxon>Neopterygii</taxon>
        <taxon>Teleostei</taxon>
        <taxon>Neoteleostei</taxon>
        <taxon>Acanthomorphata</taxon>
        <taxon>Eupercaria</taxon>
        <taxon>Perciformes</taxon>
        <taxon>Notothenioidei</taxon>
        <taxon>Nototheniidae</taxon>
        <taxon>Dissostichus</taxon>
    </lineage>
</organism>
<dbReference type="Proteomes" id="UP000518266">
    <property type="component" value="Unassembled WGS sequence"/>
</dbReference>
<dbReference type="EMBL" id="JAAKFY010000021">
    <property type="protein sequence ID" value="KAF3839222.1"/>
    <property type="molecule type" value="Genomic_DNA"/>
</dbReference>
<evidence type="ECO:0000313" key="2">
    <source>
        <dbReference type="EMBL" id="KAF3839222.1"/>
    </source>
</evidence>
<sequence>MKPRGGATQAGRIHRSCDFGPGFTSERSAETASHPHGTANSQNICVTIRVLLTQKTERGKQGGNKRDERDNEG</sequence>
<keyword evidence="3" id="KW-1185">Reference proteome</keyword>
<gene>
    <name evidence="2" type="ORF">F7725_017939</name>
</gene>